<feature type="domain" description="Tify" evidence="7">
    <location>
        <begin position="357"/>
        <end position="390"/>
    </location>
</feature>
<dbReference type="Pfam" id="PF07897">
    <property type="entry name" value="EAR"/>
    <property type="match status" value="1"/>
</dbReference>
<dbReference type="OrthoDB" id="667358at2759"/>
<evidence type="ECO:0000259" key="7">
    <source>
        <dbReference type="Pfam" id="PF16135"/>
    </source>
</evidence>
<feature type="compositionally biased region" description="Basic and acidic residues" evidence="5">
    <location>
        <begin position="255"/>
        <end position="264"/>
    </location>
</feature>
<evidence type="ECO:0000256" key="1">
    <source>
        <dbReference type="ARBA" id="ARBA00004123"/>
    </source>
</evidence>
<dbReference type="GO" id="GO:0007165">
    <property type="term" value="P:signal transduction"/>
    <property type="evidence" value="ECO:0007669"/>
    <property type="project" value="InterPro"/>
</dbReference>
<comment type="function">
    <text evidence="4">Acts as a negative regulator of abscisic acid (ABA) response.</text>
</comment>
<dbReference type="AlphaFoldDB" id="A0A660KUA8"/>
<sequence length="397" mass="43182">MVEEEIELDLGLSIGGSFGKPEKLKPVKKVYALTADAESNGFDVYGKENRPGVARDGEHLDLLAKREMHAMRRQEAKRKREEKQEIKRGTCRAKNGEYGSEWGMEEEPPARKRERTDEQMQMQRQHNGDVANGLPFPAAVQQYQYAPVQYVPFTNGGFPCVMPCWVSGGDAFEPSTWRGFKPYKGNQSLGFNLSNGCEKGEKDGVNGETTSYGSPICGSSAGSEDHSSHEGGGSSGDSRSRSCPSLVQPQLNGHKANDHTKGHSENSASSEPVESDHGNKVRQSEEEKTEAKPSDSMPGPAKESKIDMGKPPKPQTQNQSTPPPPPLHRMPYVSTTGNGPNGKTITGFLYRYSKSEVSIVCVCHGSTFSPAEFVQHAGGTDVSHPLRNITVIPSAFG</sequence>
<evidence type="ECO:0000256" key="2">
    <source>
        <dbReference type="ARBA" id="ARBA00006081"/>
    </source>
</evidence>
<keyword evidence="3 4" id="KW-0539">Nucleus</keyword>
<dbReference type="GO" id="GO:0005634">
    <property type="term" value="C:nucleus"/>
    <property type="evidence" value="ECO:0007669"/>
    <property type="project" value="UniProtKB-SubCell"/>
</dbReference>
<evidence type="ECO:0000313" key="8">
    <source>
        <dbReference type="EMBL" id="KAE8037859.1"/>
    </source>
</evidence>
<evidence type="ECO:0000313" key="9">
    <source>
        <dbReference type="Proteomes" id="UP000327013"/>
    </source>
</evidence>
<comment type="similarity">
    <text evidence="2 4">Belongs to the Ninja family.</text>
</comment>
<dbReference type="InterPro" id="IPR031307">
    <property type="entry name" value="Ninja_fam"/>
</dbReference>
<comment type="subcellular location">
    <subcellularLocation>
        <location evidence="1 4">Nucleus</location>
    </subcellularLocation>
</comment>
<dbReference type="InterPro" id="IPR012463">
    <property type="entry name" value="Ninja_motif"/>
</dbReference>
<feature type="domain" description="Ethylene-responsive binding factor-associated repression" evidence="6">
    <location>
        <begin position="3"/>
        <end position="27"/>
    </location>
</feature>
<name>A0A660KUA8_9ROSI</name>
<feature type="compositionally biased region" description="Basic and acidic residues" evidence="5">
    <location>
        <begin position="75"/>
        <end position="88"/>
    </location>
</feature>
<feature type="compositionally biased region" description="Basic and acidic residues" evidence="5">
    <location>
        <begin position="274"/>
        <end position="293"/>
    </location>
</feature>
<protein>
    <recommendedName>
        <fullName evidence="4">Ninja-family protein</fullName>
    </recommendedName>
    <alternativeName>
        <fullName evidence="4">ABI-binding protein</fullName>
    </alternativeName>
</protein>
<dbReference type="PANTHER" id="PTHR31413:SF15">
    <property type="entry name" value="NINJA-FAMILY PROTEIN"/>
    <property type="match status" value="1"/>
</dbReference>
<dbReference type="InterPro" id="IPR032308">
    <property type="entry name" value="TDBD"/>
</dbReference>
<organism evidence="8 9">
    <name type="scientific">Carpinus fangiana</name>
    <dbReference type="NCBI Taxonomy" id="176857"/>
    <lineage>
        <taxon>Eukaryota</taxon>
        <taxon>Viridiplantae</taxon>
        <taxon>Streptophyta</taxon>
        <taxon>Embryophyta</taxon>
        <taxon>Tracheophyta</taxon>
        <taxon>Spermatophyta</taxon>
        <taxon>Magnoliopsida</taxon>
        <taxon>eudicotyledons</taxon>
        <taxon>Gunneridae</taxon>
        <taxon>Pentapetalae</taxon>
        <taxon>rosids</taxon>
        <taxon>fabids</taxon>
        <taxon>Fagales</taxon>
        <taxon>Betulaceae</taxon>
        <taxon>Carpinus</taxon>
    </lineage>
</organism>
<dbReference type="EMBL" id="CM017324">
    <property type="protein sequence ID" value="KAE8037859.1"/>
    <property type="molecule type" value="Genomic_DNA"/>
</dbReference>
<feature type="region of interest" description="Disordered" evidence="5">
    <location>
        <begin position="202"/>
        <end position="341"/>
    </location>
</feature>
<reference evidence="8 9" key="1">
    <citation type="submission" date="2019-06" db="EMBL/GenBank/DDBJ databases">
        <title>A chromosomal-level reference genome of Carpinus fangiana (Coryloideae, Betulaceae).</title>
        <authorList>
            <person name="Yang X."/>
            <person name="Wang Z."/>
            <person name="Zhang L."/>
            <person name="Hao G."/>
            <person name="Liu J."/>
            <person name="Yang Y."/>
        </authorList>
    </citation>
    <scope>NUCLEOTIDE SEQUENCE [LARGE SCALE GENOMIC DNA]</scope>
    <source>
        <strain evidence="8">Cfa_2016G</strain>
        <tissue evidence="8">Leaf</tissue>
    </source>
</reference>
<accession>A0A660KUA8</accession>
<evidence type="ECO:0000256" key="4">
    <source>
        <dbReference type="RuleBase" id="RU369029"/>
    </source>
</evidence>
<dbReference type="Proteomes" id="UP000327013">
    <property type="component" value="Chromosome 4"/>
</dbReference>
<dbReference type="GO" id="GO:0045892">
    <property type="term" value="P:negative regulation of DNA-templated transcription"/>
    <property type="evidence" value="ECO:0007669"/>
    <property type="project" value="TreeGrafter"/>
</dbReference>
<feature type="region of interest" description="Disordered" evidence="5">
    <location>
        <begin position="75"/>
        <end position="115"/>
    </location>
</feature>
<evidence type="ECO:0000256" key="5">
    <source>
        <dbReference type="SAM" id="MobiDB-lite"/>
    </source>
</evidence>
<dbReference type="PANTHER" id="PTHR31413">
    <property type="entry name" value="AFP HOMOLOG 2"/>
    <property type="match status" value="1"/>
</dbReference>
<proteinExistence type="inferred from homology"/>
<gene>
    <name evidence="8" type="ORF">FH972_010414</name>
</gene>
<keyword evidence="9" id="KW-1185">Reference proteome</keyword>
<dbReference type="Pfam" id="PF16135">
    <property type="entry name" value="TDBD"/>
    <property type="match status" value="1"/>
</dbReference>
<evidence type="ECO:0000256" key="3">
    <source>
        <dbReference type="ARBA" id="ARBA00023242"/>
    </source>
</evidence>
<evidence type="ECO:0000259" key="6">
    <source>
        <dbReference type="Pfam" id="PF07897"/>
    </source>
</evidence>